<dbReference type="GO" id="GO:0008233">
    <property type="term" value="F:peptidase activity"/>
    <property type="evidence" value="ECO:0007669"/>
    <property type="project" value="UniProtKB-KW"/>
</dbReference>
<evidence type="ECO:0000256" key="3">
    <source>
        <dbReference type="ARBA" id="ARBA00022722"/>
    </source>
</evidence>
<gene>
    <name evidence="17" type="ORF">Plil01_000281900</name>
</gene>
<feature type="region of interest" description="Disordered" evidence="14">
    <location>
        <begin position="138"/>
        <end position="157"/>
    </location>
</feature>
<keyword evidence="10" id="KW-0229">DNA integration</keyword>
<dbReference type="InterPro" id="IPR025724">
    <property type="entry name" value="GAG-pre-integrase_dom"/>
</dbReference>
<keyword evidence="12" id="KW-0808">Transferase</keyword>
<evidence type="ECO:0000256" key="4">
    <source>
        <dbReference type="ARBA" id="ARBA00022723"/>
    </source>
</evidence>
<evidence type="ECO:0000256" key="13">
    <source>
        <dbReference type="ARBA" id="ARBA00023172"/>
    </source>
</evidence>
<dbReference type="PANTHER" id="PTHR42648">
    <property type="entry name" value="TRANSPOSASE, PUTATIVE-RELATED"/>
    <property type="match status" value="1"/>
</dbReference>
<dbReference type="GO" id="GO:0005524">
    <property type="term" value="F:ATP binding"/>
    <property type="evidence" value="ECO:0007669"/>
    <property type="project" value="UniProtKB-KW"/>
</dbReference>
<dbReference type="Pfam" id="PF22936">
    <property type="entry name" value="Pol_BBD"/>
    <property type="match status" value="1"/>
</dbReference>
<evidence type="ECO:0000256" key="9">
    <source>
        <dbReference type="ARBA" id="ARBA00022842"/>
    </source>
</evidence>
<evidence type="ECO:0000313" key="17">
    <source>
        <dbReference type="EMBL" id="GMF12173.1"/>
    </source>
</evidence>
<keyword evidence="5" id="KW-0547">Nucleotide-binding</keyword>
<evidence type="ECO:0000256" key="5">
    <source>
        <dbReference type="ARBA" id="ARBA00022741"/>
    </source>
</evidence>
<sequence>MLTEKRRPVPINVAKRYTGKKCNQEEPSGQASGACSCCFQDGHMKAECPVKEKDRDPKRQGGPLFRTNVRAEPSAKKKRVMAVTKSTAANKPNPEPVKQSTPEPVDSSSPDPVERTPAESAALESDLIKALADADELEYKGPVPPSDGGSQSPFRPVDMDDEVRCRFEKYLSMLKQLKLTDELWVVDTGAGHAVSSDRRWFSTLRIGATQTFEYGNRGTLTSTLIGTVSINVLNPRCHYDKIAIEHAACDKECGTIDEVYYLPTKMVHRKQKVLLARATKIQATMQEWHLRLGHVGKDRLMRIISGKTIDGAPSLARKDMDKVTYFCRTCALAKSRRMAYRNMIGQRGAEPLHTLHMDSLGKMRVKGLYGTAGYAYALAIVDDATAYKWYFVLKSLKEVGAKVSQLIAQLERQFPYIG</sequence>
<evidence type="ECO:0000259" key="16">
    <source>
        <dbReference type="Pfam" id="PF22936"/>
    </source>
</evidence>
<evidence type="ECO:0000256" key="8">
    <source>
        <dbReference type="ARBA" id="ARBA00022840"/>
    </source>
</evidence>
<dbReference type="GO" id="GO:0046872">
    <property type="term" value="F:metal ion binding"/>
    <property type="evidence" value="ECO:0007669"/>
    <property type="project" value="UniProtKB-KW"/>
</dbReference>
<feature type="domain" description="Retrovirus-related Pol polyprotein from transposon TNT 1-94-like beta-barrel" evidence="16">
    <location>
        <begin position="184"/>
        <end position="234"/>
    </location>
</feature>
<evidence type="ECO:0000313" key="18">
    <source>
        <dbReference type="Proteomes" id="UP001165083"/>
    </source>
</evidence>
<evidence type="ECO:0000256" key="7">
    <source>
        <dbReference type="ARBA" id="ARBA00022801"/>
    </source>
</evidence>
<dbReference type="InterPro" id="IPR039537">
    <property type="entry name" value="Retrotran_Ty1/copia-like"/>
</dbReference>
<proteinExistence type="predicted"/>
<dbReference type="EMBL" id="BSXW01000105">
    <property type="protein sequence ID" value="GMF12173.1"/>
    <property type="molecule type" value="Genomic_DNA"/>
</dbReference>
<evidence type="ECO:0000259" key="15">
    <source>
        <dbReference type="Pfam" id="PF13976"/>
    </source>
</evidence>
<keyword evidence="13" id="KW-0233">DNA recombination</keyword>
<keyword evidence="9" id="KW-0460">Magnesium</keyword>
<evidence type="ECO:0000256" key="6">
    <source>
        <dbReference type="ARBA" id="ARBA00022759"/>
    </source>
</evidence>
<keyword evidence="18" id="KW-1185">Reference proteome</keyword>
<accession>A0A9W6WP72</accession>
<reference evidence="17" key="1">
    <citation type="submission" date="2023-04" db="EMBL/GenBank/DDBJ databases">
        <title>Phytophthora lilii NBRC 32176.</title>
        <authorList>
            <person name="Ichikawa N."/>
            <person name="Sato H."/>
            <person name="Tonouchi N."/>
        </authorList>
    </citation>
    <scope>NUCLEOTIDE SEQUENCE</scope>
    <source>
        <strain evidence="17">NBRC 32176</strain>
    </source>
</reference>
<dbReference type="PANTHER" id="PTHR42648:SF11">
    <property type="entry name" value="TRANSPOSON TY4-P GAG-POL POLYPROTEIN"/>
    <property type="match status" value="1"/>
</dbReference>
<dbReference type="GO" id="GO:0004519">
    <property type="term" value="F:endonuclease activity"/>
    <property type="evidence" value="ECO:0007669"/>
    <property type="project" value="UniProtKB-KW"/>
</dbReference>
<keyword evidence="4" id="KW-0479">Metal-binding</keyword>
<keyword evidence="7" id="KW-0378">Hydrolase</keyword>
<keyword evidence="8" id="KW-0067">ATP-binding</keyword>
<dbReference type="GO" id="GO:0006310">
    <property type="term" value="P:DNA recombination"/>
    <property type="evidence" value="ECO:0007669"/>
    <property type="project" value="UniProtKB-KW"/>
</dbReference>
<dbReference type="GO" id="GO:0003964">
    <property type="term" value="F:RNA-directed DNA polymerase activity"/>
    <property type="evidence" value="ECO:0007669"/>
    <property type="project" value="UniProtKB-KW"/>
</dbReference>
<dbReference type="AlphaFoldDB" id="A0A9W6WP72"/>
<organism evidence="17 18">
    <name type="scientific">Phytophthora lilii</name>
    <dbReference type="NCBI Taxonomy" id="2077276"/>
    <lineage>
        <taxon>Eukaryota</taxon>
        <taxon>Sar</taxon>
        <taxon>Stramenopiles</taxon>
        <taxon>Oomycota</taxon>
        <taxon>Peronosporomycetes</taxon>
        <taxon>Peronosporales</taxon>
        <taxon>Peronosporaceae</taxon>
        <taxon>Phytophthora</taxon>
    </lineage>
</organism>
<dbReference type="GO" id="GO:0015074">
    <property type="term" value="P:DNA integration"/>
    <property type="evidence" value="ECO:0007669"/>
    <property type="project" value="UniProtKB-KW"/>
</dbReference>
<feature type="compositionally biased region" description="Low complexity" evidence="14">
    <location>
        <begin position="100"/>
        <end position="111"/>
    </location>
</feature>
<evidence type="ECO:0000256" key="1">
    <source>
        <dbReference type="ARBA" id="ARBA00002180"/>
    </source>
</evidence>
<keyword evidence="6" id="KW-0255">Endonuclease</keyword>
<name>A0A9W6WP72_9STRA</name>
<feature type="compositionally biased region" description="Basic and acidic residues" evidence="14">
    <location>
        <begin position="49"/>
        <end position="59"/>
    </location>
</feature>
<keyword evidence="12" id="KW-0239">DNA-directed DNA polymerase</keyword>
<dbReference type="InterPro" id="IPR054722">
    <property type="entry name" value="PolX-like_BBD"/>
</dbReference>
<evidence type="ECO:0000256" key="10">
    <source>
        <dbReference type="ARBA" id="ARBA00022908"/>
    </source>
</evidence>
<protein>
    <submittedName>
        <fullName evidence="17">Unnamed protein product</fullName>
    </submittedName>
</protein>
<keyword evidence="2" id="KW-0645">Protease</keyword>
<comment type="caution">
    <text evidence="17">The sequence shown here is derived from an EMBL/GenBank/DDBJ whole genome shotgun (WGS) entry which is preliminary data.</text>
</comment>
<keyword evidence="11" id="KW-0695">RNA-directed DNA polymerase</keyword>
<comment type="function">
    <text evidence="1">The aspartyl protease (PR) mediates the proteolytic cleavages of the Gag and Gag-Pol polyproteins after assembly of the VLP.</text>
</comment>
<feature type="domain" description="GAG-pre-integrase" evidence="15">
    <location>
        <begin position="259"/>
        <end position="335"/>
    </location>
</feature>
<evidence type="ECO:0000256" key="11">
    <source>
        <dbReference type="ARBA" id="ARBA00022918"/>
    </source>
</evidence>
<dbReference type="Pfam" id="PF13976">
    <property type="entry name" value="gag_pre-integrs"/>
    <property type="match status" value="1"/>
</dbReference>
<dbReference type="GO" id="GO:0006508">
    <property type="term" value="P:proteolysis"/>
    <property type="evidence" value="ECO:0007669"/>
    <property type="project" value="UniProtKB-KW"/>
</dbReference>
<keyword evidence="3" id="KW-0540">Nuclease</keyword>
<evidence type="ECO:0000256" key="2">
    <source>
        <dbReference type="ARBA" id="ARBA00022670"/>
    </source>
</evidence>
<dbReference type="OrthoDB" id="118349at2759"/>
<evidence type="ECO:0000256" key="12">
    <source>
        <dbReference type="ARBA" id="ARBA00022932"/>
    </source>
</evidence>
<keyword evidence="12" id="KW-0548">Nucleotidyltransferase</keyword>
<dbReference type="Proteomes" id="UP001165083">
    <property type="component" value="Unassembled WGS sequence"/>
</dbReference>
<feature type="region of interest" description="Disordered" evidence="14">
    <location>
        <begin position="49"/>
        <end position="120"/>
    </location>
</feature>
<dbReference type="GO" id="GO:0003887">
    <property type="term" value="F:DNA-directed DNA polymerase activity"/>
    <property type="evidence" value="ECO:0007669"/>
    <property type="project" value="UniProtKB-KW"/>
</dbReference>
<evidence type="ECO:0000256" key="14">
    <source>
        <dbReference type="SAM" id="MobiDB-lite"/>
    </source>
</evidence>